<evidence type="ECO:0000313" key="2">
    <source>
        <dbReference type="Proteomes" id="UP001162992"/>
    </source>
</evidence>
<organism evidence="1 2">
    <name type="scientific">Diphasiastrum complanatum</name>
    <name type="common">Issler's clubmoss</name>
    <name type="synonym">Lycopodium complanatum</name>
    <dbReference type="NCBI Taxonomy" id="34168"/>
    <lineage>
        <taxon>Eukaryota</taxon>
        <taxon>Viridiplantae</taxon>
        <taxon>Streptophyta</taxon>
        <taxon>Embryophyta</taxon>
        <taxon>Tracheophyta</taxon>
        <taxon>Lycopodiopsida</taxon>
        <taxon>Lycopodiales</taxon>
        <taxon>Lycopodiaceae</taxon>
        <taxon>Lycopodioideae</taxon>
        <taxon>Diphasiastrum</taxon>
    </lineage>
</organism>
<dbReference type="EMBL" id="CM055095">
    <property type="protein sequence ID" value="KAJ7558749.1"/>
    <property type="molecule type" value="Genomic_DNA"/>
</dbReference>
<gene>
    <name evidence="1" type="ORF">O6H91_04G053900</name>
</gene>
<accession>A0ACC2DWQ8</accession>
<comment type="caution">
    <text evidence="1">The sequence shown here is derived from an EMBL/GenBank/DDBJ whole genome shotgun (WGS) entry which is preliminary data.</text>
</comment>
<name>A0ACC2DWQ8_DIPCM</name>
<proteinExistence type="predicted"/>
<sequence>MDPLGQPLGHPYGVHVPPAAGISLYPAGLGQQFPPSPASHVQFGLPPPAFQLPYHHPLPSYPLVGPPQSAAAVPIQVPAAAAPPAKGFFSPWEAAPSPMPPPLDYELEKRIEKLVEYVAKNGPQFETMMKEKQIGNPAYAFLFGAEGHGYYRYRLWLHVNGHVNASSSATPSALHPGLPSYNSLSLHTGLRASGISVSPLNPQITPPPLSLASGVLPPSGSFPLGQENIQSQQLLLHQQQPLPLLDRTQQDVGYGSFKDDTEPFKGLGGPLPPDVAAELDEVLRDLTGTKESIKGAKTWFMQRSIFSPALAEALRDYVLAAVDAERQLHVIYLVNDILFSSLQKRINIKELDNEALAFKPFLGAMLGAIYHNAANAEANRDRLVKILGFWGVKEVYDTDTMNLLEGEMMEGPSSRARKPSSSNQSTAFLPGSGLLGSMTLAPPNQTPVPYPGQWEPDRISLGVEQQKQDQHQHSYSGVSSDHHFSAASTQFGIPANQQSTVTSSVPTLYSLSSSFLPPLPTSSSVTQLAQATATITLDKSPYPHFPPGLIPGIVRKVQIGSGVPYSPVSPLDIPTAIPPSTVTESYILDRVAKFFRDIGEVDPLQGQQRASYEEDTKEEVEEIGRRGGARIPPPNMHFTSEAGIDFDGRMKGLGSQTSEFGTTDFDELARSEDVYNSYRKQSSSNYHTTFSARAAAR</sequence>
<protein>
    <submittedName>
        <fullName evidence="1">Uncharacterized protein</fullName>
    </submittedName>
</protein>
<reference evidence="2" key="1">
    <citation type="journal article" date="2024" name="Proc. Natl. Acad. Sci. U.S.A.">
        <title>Extraordinary preservation of gene collinearity over three hundred million years revealed in homosporous lycophytes.</title>
        <authorList>
            <person name="Li C."/>
            <person name="Wickell D."/>
            <person name="Kuo L.Y."/>
            <person name="Chen X."/>
            <person name="Nie B."/>
            <person name="Liao X."/>
            <person name="Peng D."/>
            <person name="Ji J."/>
            <person name="Jenkins J."/>
            <person name="Williams M."/>
            <person name="Shu S."/>
            <person name="Plott C."/>
            <person name="Barry K."/>
            <person name="Rajasekar S."/>
            <person name="Grimwood J."/>
            <person name="Han X."/>
            <person name="Sun S."/>
            <person name="Hou Z."/>
            <person name="He W."/>
            <person name="Dai G."/>
            <person name="Sun C."/>
            <person name="Schmutz J."/>
            <person name="Leebens-Mack J.H."/>
            <person name="Li F.W."/>
            <person name="Wang L."/>
        </authorList>
    </citation>
    <scope>NUCLEOTIDE SEQUENCE [LARGE SCALE GENOMIC DNA]</scope>
    <source>
        <strain evidence="2">cv. PW_Plant_1</strain>
    </source>
</reference>
<evidence type="ECO:0000313" key="1">
    <source>
        <dbReference type="EMBL" id="KAJ7558749.1"/>
    </source>
</evidence>
<keyword evidence="2" id="KW-1185">Reference proteome</keyword>
<dbReference type="Proteomes" id="UP001162992">
    <property type="component" value="Chromosome 4"/>
</dbReference>